<name>A0A6J1NKN3_BICAN</name>
<dbReference type="PANTHER" id="PTHR23279">
    <property type="entry name" value="DEFECTIVE PROBOSCIS EXTENSION RESPONSE DPR -RELATED"/>
    <property type="match status" value="1"/>
</dbReference>
<proteinExistence type="predicted"/>
<dbReference type="InterPro" id="IPR036179">
    <property type="entry name" value="Ig-like_dom_sf"/>
</dbReference>
<dbReference type="SMART" id="SM00409">
    <property type="entry name" value="IG"/>
    <property type="match status" value="2"/>
</dbReference>
<feature type="compositionally biased region" description="Polar residues" evidence="1">
    <location>
        <begin position="73"/>
        <end position="82"/>
    </location>
</feature>
<dbReference type="RefSeq" id="XP_023943686.2">
    <property type="nucleotide sequence ID" value="XM_024087918.2"/>
</dbReference>
<dbReference type="GO" id="GO:0050808">
    <property type="term" value="P:synapse organization"/>
    <property type="evidence" value="ECO:0007669"/>
    <property type="project" value="TreeGrafter"/>
</dbReference>
<dbReference type="InterPro" id="IPR007110">
    <property type="entry name" value="Ig-like_dom"/>
</dbReference>
<organism evidence="4 5">
    <name type="scientific">Bicyclus anynana</name>
    <name type="common">Squinting bush brown butterfly</name>
    <dbReference type="NCBI Taxonomy" id="110368"/>
    <lineage>
        <taxon>Eukaryota</taxon>
        <taxon>Metazoa</taxon>
        <taxon>Ecdysozoa</taxon>
        <taxon>Arthropoda</taxon>
        <taxon>Hexapoda</taxon>
        <taxon>Insecta</taxon>
        <taxon>Pterygota</taxon>
        <taxon>Neoptera</taxon>
        <taxon>Endopterygota</taxon>
        <taxon>Lepidoptera</taxon>
        <taxon>Glossata</taxon>
        <taxon>Ditrysia</taxon>
        <taxon>Papilionoidea</taxon>
        <taxon>Nymphalidae</taxon>
        <taxon>Satyrinae</taxon>
        <taxon>Satyrini</taxon>
        <taxon>Mycalesina</taxon>
        <taxon>Bicyclus</taxon>
    </lineage>
</organism>
<gene>
    <name evidence="5" type="primary">LOC112049878</name>
</gene>
<evidence type="ECO:0000259" key="3">
    <source>
        <dbReference type="PROSITE" id="PS50835"/>
    </source>
</evidence>
<dbReference type="Proteomes" id="UP001652582">
    <property type="component" value="Chromosome 17"/>
</dbReference>
<evidence type="ECO:0000313" key="4">
    <source>
        <dbReference type="Proteomes" id="UP001652582"/>
    </source>
</evidence>
<evidence type="ECO:0000256" key="1">
    <source>
        <dbReference type="SAM" id="MobiDB-lite"/>
    </source>
</evidence>
<dbReference type="OrthoDB" id="10012075at2759"/>
<dbReference type="InterPro" id="IPR037448">
    <property type="entry name" value="Zig-8"/>
</dbReference>
<keyword evidence="4" id="KW-1185">Reference proteome</keyword>
<dbReference type="Pfam" id="PF13927">
    <property type="entry name" value="Ig_3"/>
    <property type="match status" value="1"/>
</dbReference>
<dbReference type="SUPFAM" id="SSF48726">
    <property type="entry name" value="Immunoglobulin"/>
    <property type="match status" value="2"/>
</dbReference>
<dbReference type="Pfam" id="PF07686">
    <property type="entry name" value="V-set"/>
    <property type="match status" value="1"/>
</dbReference>
<feature type="region of interest" description="Disordered" evidence="1">
    <location>
        <begin position="58"/>
        <end position="82"/>
    </location>
</feature>
<dbReference type="InterPro" id="IPR013106">
    <property type="entry name" value="Ig_V-set"/>
</dbReference>
<dbReference type="SMART" id="SM00406">
    <property type="entry name" value="IGv"/>
    <property type="match status" value="2"/>
</dbReference>
<evidence type="ECO:0000256" key="2">
    <source>
        <dbReference type="SAM" id="SignalP"/>
    </source>
</evidence>
<feature type="signal peptide" evidence="2">
    <location>
        <begin position="1"/>
        <end position="17"/>
    </location>
</feature>
<dbReference type="Gene3D" id="2.60.40.10">
    <property type="entry name" value="Immunoglobulins"/>
    <property type="match status" value="2"/>
</dbReference>
<reference evidence="5" key="1">
    <citation type="submission" date="2025-08" db="UniProtKB">
        <authorList>
            <consortium name="RefSeq"/>
        </authorList>
    </citation>
    <scope>IDENTIFICATION</scope>
</reference>
<sequence length="389" mass="42934">MWRVGVLLLMQIAVCQFTTDNLTSTEEDHTVTPYYALSTGIVPAPVMLRLGNSTIDSTKSFKVPQEPQPSQPPDTSTAQPHQPRQLNANIDMVPHVISVKNTYFDHDRRYGPTFEDTTDGNLTKITVQLGEDAHLNCRISLLQDKTVSWVRRRGRVDIPELLTVGAVTYAADNRVSVAKRYPGNWKLLIREVKPDDEGVYECQISTHPPRVSRTYLHVNTPQVWVVDEVGGPLQEKYYEAESTLALVCRARHVDTPAVLTWLHEGRALNADTTRGGISVKTEQVPGGADSVLRLARVNSSDAGNYTCAVRGARPHTVSVHVLNESLAELHASAKSVHPSLRTIVTLFIITLLFSQPVLSAAISLAGITLSSRAQGQSKERYNCNMLLPT</sequence>
<protein>
    <submittedName>
        <fullName evidence="5">Uncharacterized protein LOC112049878</fullName>
    </submittedName>
</protein>
<dbReference type="PROSITE" id="PS50835">
    <property type="entry name" value="IG_LIKE"/>
    <property type="match status" value="2"/>
</dbReference>
<dbReference type="InterPro" id="IPR003599">
    <property type="entry name" value="Ig_sub"/>
</dbReference>
<dbReference type="KEGG" id="bany:112049878"/>
<dbReference type="AlphaFoldDB" id="A0A6J1NKN3"/>
<dbReference type="CDD" id="cd00096">
    <property type="entry name" value="Ig"/>
    <property type="match status" value="1"/>
</dbReference>
<dbReference type="PANTHER" id="PTHR23279:SF12">
    <property type="entry name" value="DEFECTIVE PROBOSCIS EXTENSION RESPONSE 14, ISOFORM A-RELATED"/>
    <property type="match status" value="1"/>
</dbReference>
<dbReference type="SMART" id="SM00408">
    <property type="entry name" value="IGc2"/>
    <property type="match status" value="2"/>
</dbReference>
<feature type="domain" description="Ig-like" evidence="3">
    <location>
        <begin position="112"/>
        <end position="212"/>
    </location>
</feature>
<dbReference type="InterPro" id="IPR003598">
    <property type="entry name" value="Ig_sub2"/>
</dbReference>
<keyword evidence="2" id="KW-0732">Signal</keyword>
<feature type="chain" id="PRO_5045669959" evidence="2">
    <location>
        <begin position="18"/>
        <end position="389"/>
    </location>
</feature>
<dbReference type="GeneID" id="112049878"/>
<dbReference type="GO" id="GO:0032589">
    <property type="term" value="C:neuron projection membrane"/>
    <property type="evidence" value="ECO:0007669"/>
    <property type="project" value="TreeGrafter"/>
</dbReference>
<accession>A0A6J1NKN3</accession>
<evidence type="ECO:0000313" key="5">
    <source>
        <dbReference type="RefSeq" id="XP_023943686.2"/>
    </source>
</evidence>
<feature type="domain" description="Ig-like" evidence="3">
    <location>
        <begin position="221"/>
        <end position="318"/>
    </location>
</feature>
<dbReference type="InterPro" id="IPR013783">
    <property type="entry name" value="Ig-like_fold"/>
</dbReference>